<dbReference type="OrthoDB" id="9815258at2"/>
<feature type="transmembrane region" description="Helical" evidence="7">
    <location>
        <begin position="94"/>
        <end position="117"/>
    </location>
</feature>
<proteinExistence type="inferred from homology"/>
<feature type="transmembrane region" description="Helical" evidence="7">
    <location>
        <begin position="137"/>
        <end position="164"/>
    </location>
</feature>
<evidence type="ECO:0000256" key="6">
    <source>
        <dbReference type="ARBA" id="ARBA00023136"/>
    </source>
</evidence>
<dbReference type="PANTHER" id="PTHR47737:SF1">
    <property type="entry name" value="GLYCINE BETAINE_PROLINE BETAINE TRANSPORT SYSTEM PERMEASE PROTEIN PROW"/>
    <property type="match status" value="1"/>
</dbReference>
<dbReference type="CDD" id="cd06261">
    <property type="entry name" value="TM_PBP2"/>
    <property type="match status" value="1"/>
</dbReference>
<accession>A0A1M6MD85</accession>
<keyword evidence="3" id="KW-1003">Cell membrane</keyword>
<evidence type="ECO:0000256" key="2">
    <source>
        <dbReference type="ARBA" id="ARBA00022448"/>
    </source>
</evidence>
<dbReference type="SUPFAM" id="SSF161098">
    <property type="entry name" value="MetI-like"/>
    <property type="match status" value="1"/>
</dbReference>
<dbReference type="FunFam" id="1.10.3720.10:FF:000001">
    <property type="entry name" value="Glycine betaine ABC transporter, permease"/>
    <property type="match status" value="1"/>
</dbReference>
<evidence type="ECO:0000256" key="1">
    <source>
        <dbReference type="ARBA" id="ARBA00004141"/>
    </source>
</evidence>
<dbReference type="PANTHER" id="PTHR47737">
    <property type="entry name" value="GLYCINE BETAINE/PROLINE BETAINE TRANSPORT SYSTEM PERMEASE PROTEIN PROW"/>
    <property type="match status" value="1"/>
</dbReference>
<dbReference type="PROSITE" id="PS50928">
    <property type="entry name" value="ABC_TM1"/>
    <property type="match status" value="1"/>
</dbReference>
<feature type="transmembrane region" description="Helical" evidence="7">
    <location>
        <begin position="51"/>
        <end position="82"/>
    </location>
</feature>
<dbReference type="GO" id="GO:0015226">
    <property type="term" value="F:carnitine transmembrane transporter activity"/>
    <property type="evidence" value="ECO:0007669"/>
    <property type="project" value="TreeGrafter"/>
</dbReference>
<feature type="transmembrane region" description="Helical" evidence="7">
    <location>
        <begin position="216"/>
        <end position="237"/>
    </location>
</feature>
<feature type="domain" description="ABC transmembrane type-1" evidence="8">
    <location>
        <begin position="90"/>
        <end position="269"/>
    </location>
</feature>
<keyword evidence="6 7" id="KW-0472">Membrane</keyword>
<dbReference type="GO" id="GO:0015871">
    <property type="term" value="P:choline transport"/>
    <property type="evidence" value="ECO:0007669"/>
    <property type="project" value="TreeGrafter"/>
</dbReference>
<evidence type="ECO:0000256" key="7">
    <source>
        <dbReference type="RuleBase" id="RU363032"/>
    </source>
</evidence>
<organism evidence="9 10">
    <name type="scientific">Tessaracoccus bendigoensis DSM 12906</name>
    <dbReference type="NCBI Taxonomy" id="1123357"/>
    <lineage>
        <taxon>Bacteria</taxon>
        <taxon>Bacillati</taxon>
        <taxon>Actinomycetota</taxon>
        <taxon>Actinomycetes</taxon>
        <taxon>Propionibacteriales</taxon>
        <taxon>Propionibacteriaceae</taxon>
        <taxon>Tessaracoccus</taxon>
    </lineage>
</organism>
<dbReference type="GO" id="GO:0043190">
    <property type="term" value="C:ATP-binding cassette (ABC) transporter complex"/>
    <property type="evidence" value="ECO:0007669"/>
    <property type="project" value="TreeGrafter"/>
</dbReference>
<dbReference type="Gene3D" id="1.10.3720.10">
    <property type="entry name" value="MetI-like"/>
    <property type="match status" value="1"/>
</dbReference>
<dbReference type="InterPro" id="IPR000515">
    <property type="entry name" value="MetI-like"/>
</dbReference>
<feature type="transmembrane region" description="Helical" evidence="7">
    <location>
        <begin position="249"/>
        <end position="268"/>
    </location>
</feature>
<evidence type="ECO:0000259" key="8">
    <source>
        <dbReference type="PROSITE" id="PS50928"/>
    </source>
</evidence>
<dbReference type="RefSeq" id="WP_139280332.1">
    <property type="nucleotide sequence ID" value="NZ_FQZG01000085.1"/>
</dbReference>
<keyword evidence="2 7" id="KW-0813">Transport</keyword>
<name>A0A1M6MD85_9ACTN</name>
<dbReference type="EMBL" id="FQZG01000085">
    <property type="protein sequence ID" value="SHJ81415.1"/>
    <property type="molecule type" value="Genomic_DNA"/>
</dbReference>
<sequence length="304" mass="31804">MIPALKIPIGDWAADAVSWIVANASGPFSALRQLFVWMYNGVDTILTLPPFWLLIALIAVAGLFARGILFAIGSVLGLGLIVAMDQWDNAMSTLALVLVAAFLAVLIAIPLGIAAAKSKIVSLIVKPVMDFLQTMPAFVYLVPALLLFRIGVAPGIIATIIFAIPPGVRLTELGIRGVNKEVVEAGTAFGASPWRLLRQIQLPLAMPSIMAGINQVIMLSLSMVVIAGLVGAGGLGADVVAALNRLDTALGVEAGLAVVILAVLLDRFTSAFGQRRGIYATLVARRVEKLPTVAVPADSLNQAA</sequence>
<evidence type="ECO:0000256" key="3">
    <source>
        <dbReference type="ARBA" id="ARBA00022475"/>
    </source>
</evidence>
<protein>
    <submittedName>
        <fullName evidence="9">Glycine betaine/proline transport system permease protein</fullName>
    </submittedName>
</protein>
<dbReference type="InterPro" id="IPR035906">
    <property type="entry name" value="MetI-like_sf"/>
</dbReference>
<evidence type="ECO:0000313" key="10">
    <source>
        <dbReference type="Proteomes" id="UP000184512"/>
    </source>
</evidence>
<evidence type="ECO:0000256" key="5">
    <source>
        <dbReference type="ARBA" id="ARBA00022989"/>
    </source>
</evidence>
<dbReference type="AlphaFoldDB" id="A0A1M6MD85"/>
<gene>
    <name evidence="9" type="ORF">SAMN02745244_03325</name>
</gene>
<dbReference type="GO" id="GO:0005275">
    <property type="term" value="F:amine transmembrane transporter activity"/>
    <property type="evidence" value="ECO:0007669"/>
    <property type="project" value="TreeGrafter"/>
</dbReference>
<comment type="similarity">
    <text evidence="7">Belongs to the binding-protein-dependent transport system permease family.</text>
</comment>
<evidence type="ECO:0000313" key="9">
    <source>
        <dbReference type="EMBL" id="SHJ81415.1"/>
    </source>
</evidence>
<evidence type="ECO:0000256" key="4">
    <source>
        <dbReference type="ARBA" id="ARBA00022692"/>
    </source>
</evidence>
<keyword evidence="10" id="KW-1185">Reference proteome</keyword>
<dbReference type="STRING" id="1123357.SAMN02745244_03325"/>
<keyword evidence="5 7" id="KW-1133">Transmembrane helix</keyword>
<dbReference type="GO" id="GO:0031460">
    <property type="term" value="P:glycine betaine transport"/>
    <property type="evidence" value="ECO:0007669"/>
    <property type="project" value="TreeGrafter"/>
</dbReference>
<dbReference type="Proteomes" id="UP000184512">
    <property type="component" value="Unassembled WGS sequence"/>
</dbReference>
<dbReference type="Pfam" id="PF00528">
    <property type="entry name" value="BPD_transp_1"/>
    <property type="match status" value="1"/>
</dbReference>
<comment type="subcellular location">
    <subcellularLocation>
        <location evidence="7">Cell membrane</location>
        <topology evidence="7">Multi-pass membrane protein</topology>
    </subcellularLocation>
    <subcellularLocation>
        <location evidence="1">Membrane</location>
        <topology evidence="1">Multi-pass membrane protein</topology>
    </subcellularLocation>
</comment>
<keyword evidence="4 7" id="KW-0812">Transmembrane</keyword>
<reference evidence="10" key="1">
    <citation type="submission" date="2016-11" db="EMBL/GenBank/DDBJ databases">
        <authorList>
            <person name="Varghese N."/>
            <person name="Submissions S."/>
        </authorList>
    </citation>
    <scope>NUCLEOTIDE SEQUENCE [LARGE SCALE GENOMIC DNA]</scope>
    <source>
        <strain evidence="10">DSM 12906</strain>
    </source>
</reference>